<dbReference type="Pfam" id="PF08241">
    <property type="entry name" value="Methyltransf_11"/>
    <property type="match status" value="1"/>
</dbReference>
<keyword evidence="7" id="KW-1185">Reference proteome</keyword>
<comment type="caution">
    <text evidence="6">The sequence shown here is derived from an EMBL/GenBank/DDBJ whole genome shotgun (WGS) entry which is preliminary data.</text>
</comment>
<evidence type="ECO:0000313" key="6">
    <source>
        <dbReference type="EMBL" id="KAJ5116048.1"/>
    </source>
</evidence>
<dbReference type="Gene3D" id="3.40.50.150">
    <property type="entry name" value="Vaccinia Virus protein VP39"/>
    <property type="match status" value="1"/>
</dbReference>
<protein>
    <submittedName>
        <fullName evidence="6">S-adenosyl-L-methionine-dependent methyltransferase</fullName>
    </submittedName>
</protein>
<dbReference type="InterPro" id="IPR051052">
    <property type="entry name" value="Diverse_substrate_MTase"/>
</dbReference>
<evidence type="ECO:0000256" key="4">
    <source>
        <dbReference type="ARBA" id="ARBA00022691"/>
    </source>
</evidence>
<proteinExistence type="inferred from homology"/>
<evidence type="ECO:0000259" key="5">
    <source>
        <dbReference type="Pfam" id="PF08241"/>
    </source>
</evidence>
<dbReference type="GO" id="GO:0008757">
    <property type="term" value="F:S-adenosylmethionine-dependent methyltransferase activity"/>
    <property type="evidence" value="ECO:0007669"/>
    <property type="project" value="InterPro"/>
</dbReference>
<dbReference type="Proteomes" id="UP001149165">
    <property type="component" value="Unassembled WGS sequence"/>
</dbReference>
<dbReference type="PANTHER" id="PTHR44942:SF4">
    <property type="entry name" value="METHYLTRANSFERASE TYPE 11 DOMAIN-CONTAINING PROTEIN"/>
    <property type="match status" value="1"/>
</dbReference>
<dbReference type="InterPro" id="IPR013216">
    <property type="entry name" value="Methyltransf_11"/>
</dbReference>
<evidence type="ECO:0000256" key="1">
    <source>
        <dbReference type="ARBA" id="ARBA00008361"/>
    </source>
</evidence>
<organism evidence="6 7">
    <name type="scientific">Penicillium angulare</name>
    <dbReference type="NCBI Taxonomy" id="116970"/>
    <lineage>
        <taxon>Eukaryota</taxon>
        <taxon>Fungi</taxon>
        <taxon>Dikarya</taxon>
        <taxon>Ascomycota</taxon>
        <taxon>Pezizomycotina</taxon>
        <taxon>Eurotiomycetes</taxon>
        <taxon>Eurotiomycetidae</taxon>
        <taxon>Eurotiales</taxon>
        <taxon>Aspergillaceae</taxon>
        <taxon>Penicillium</taxon>
    </lineage>
</organism>
<dbReference type="InterPro" id="IPR029063">
    <property type="entry name" value="SAM-dependent_MTases_sf"/>
</dbReference>
<reference evidence="6" key="2">
    <citation type="journal article" date="2023" name="IMA Fungus">
        <title>Comparative genomic study of the Penicillium genus elucidates a diverse pangenome and 15 lateral gene transfer events.</title>
        <authorList>
            <person name="Petersen C."/>
            <person name="Sorensen T."/>
            <person name="Nielsen M.R."/>
            <person name="Sondergaard T.E."/>
            <person name="Sorensen J.L."/>
            <person name="Fitzpatrick D.A."/>
            <person name="Frisvad J.C."/>
            <person name="Nielsen K.L."/>
        </authorList>
    </citation>
    <scope>NUCLEOTIDE SEQUENCE</scope>
    <source>
        <strain evidence="6">IBT 30069</strain>
    </source>
</reference>
<evidence type="ECO:0000256" key="3">
    <source>
        <dbReference type="ARBA" id="ARBA00022679"/>
    </source>
</evidence>
<keyword evidence="2 6" id="KW-0489">Methyltransferase</keyword>
<reference evidence="6" key="1">
    <citation type="submission" date="2022-11" db="EMBL/GenBank/DDBJ databases">
        <authorList>
            <person name="Petersen C."/>
        </authorList>
    </citation>
    <scope>NUCLEOTIDE SEQUENCE</scope>
    <source>
        <strain evidence="6">IBT 30069</strain>
    </source>
</reference>
<accession>A0A9W9GDF5</accession>
<feature type="domain" description="Methyltransferase type 11" evidence="5">
    <location>
        <begin position="83"/>
        <end position="183"/>
    </location>
</feature>
<dbReference type="SUPFAM" id="SSF53335">
    <property type="entry name" value="S-adenosyl-L-methionine-dependent methyltransferases"/>
    <property type="match status" value="1"/>
</dbReference>
<dbReference type="EMBL" id="JAPQKH010000001">
    <property type="protein sequence ID" value="KAJ5116048.1"/>
    <property type="molecule type" value="Genomic_DNA"/>
</dbReference>
<gene>
    <name evidence="6" type="ORF">N7456_000396</name>
</gene>
<dbReference type="AlphaFoldDB" id="A0A9W9GDF5"/>
<evidence type="ECO:0000256" key="2">
    <source>
        <dbReference type="ARBA" id="ARBA00022603"/>
    </source>
</evidence>
<name>A0A9W9GDF5_9EURO</name>
<keyword evidence="4" id="KW-0949">S-adenosyl-L-methionine</keyword>
<comment type="similarity">
    <text evidence="1">Belongs to the methyltransferase superfamily.</text>
</comment>
<sequence>MSRISSRATSFSRLAFGLHKRGICTTLPLFHDTKNVWKLESVQDEAQYWDGYLSTRPKYTPEFYDLIYSYHDAHSNSSNLAHDVGCGPGQVSEKLAQQFKHVVLSDTNASHVDFARYALSEQHNRSDQSAFSFAVAEAERLGEQYPRKSTDLVACALTFPLLDTEATLHSFRTLLKPGGTLAIWFYGRAHFSEPDFAHCQHLLNEIIDHHFGQMIQAKEMGPVFREQWKSTAEGIASWLDYIPFHESKWQDVQRYKWNASWTTMGFFTPQACGLDVNPISRVKSAERIFEIEDRNLWRKDWTVTQLKTFVNHIFPFATTDQESVQPIWEQLEQDMGGAHARRAFSWPVALNLASRRS</sequence>
<dbReference type="CDD" id="cd02440">
    <property type="entry name" value="AdoMet_MTases"/>
    <property type="match status" value="1"/>
</dbReference>
<dbReference type="OrthoDB" id="10004862at2759"/>
<keyword evidence="3" id="KW-0808">Transferase</keyword>
<dbReference type="GO" id="GO:0032259">
    <property type="term" value="P:methylation"/>
    <property type="evidence" value="ECO:0007669"/>
    <property type="project" value="UniProtKB-KW"/>
</dbReference>
<evidence type="ECO:0000313" key="7">
    <source>
        <dbReference type="Proteomes" id="UP001149165"/>
    </source>
</evidence>
<dbReference type="PANTHER" id="PTHR44942">
    <property type="entry name" value="METHYLTRANSF_11 DOMAIN-CONTAINING PROTEIN"/>
    <property type="match status" value="1"/>
</dbReference>